<keyword evidence="8" id="KW-1185">Reference proteome</keyword>
<feature type="binding site" evidence="6">
    <location>
        <position position="86"/>
    </location>
    <ligand>
        <name>Zn(2+)</name>
        <dbReference type="ChEBI" id="CHEBI:29105"/>
        <label>1</label>
        <note>catalytic</note>
    </ligand>
</feature>
<feature type="binding site" evidence="6">
    <location>
        <position position="211"/>
    </location>
    <ligand>
        <name>Zn(2+)</name>
        <dbReference type="ChEBI" id="CHEBI:29105"/>
        <label>1</label>
        <note>catalytic</note>
    </ligand>
</feature>
<feature type="binding site" evidence="5">
    <location>
        <begin position="212"/>
        <end position="214"/>
    </location>
    <ligand>
        <name>dihydroxyacetone phosphate</name>
        <dbReference type="ChEBI" id="CHEBI:57642"/>
    </ligand>
</feature>
<feature type="active site" description="Proton donor" evidence="4">
    <location>
        <position position="85"/>
    </location>
</feature>
<evidence type="ECO:0000313" key="7">
    <source>
        <dbReference type="EMBL" id="QKG84727.1"/>
    </source>
</evidence>
<feature type="binding site" evidence="6">
    <location>
        <position position="107"/>
    </location>
    <ligand>
        <name>Zn(2+)</name>
        <dbReference type="ChEBI" id="CHEBI:29105"/>
        <label>2</label>
    </ligand>
</feature>
<feature type="binding site" evidence="6">
    <location>
        <position position="137"/>
    </location>
    <ligand>
        <name>Zn(2+)</name>
        <dbReference type="ChEBI" id="CHEBI:29105"/>
        <label>2</label>
    </ligand>
</feature>
<name>A0A7D3XQE8_9BACL</name>
<feature type="binding site" evidence="6">
    <location>
        <position position="183"/>
    </location>
    <ligand>
        <name>Zn(2+)</name>
        <dbReference type="ChEBI" id="CHEBI:29105"/>
        <label>1</label>
        <note>catalytic</note>
    </ligand>
</feature>
<dbReference type="RefSeq" id="WP_173222712.1">
    <property type="nucleotide sequence ID" value="NZ_CP048104.1"/>
</dbReference>
<dbReference type="SUPFAM" id="SSF51569">
    <property type="entry name" value="Aldolase"/>
    <property type="match status" value="1"/>
</dbReference>
<dbReference type="InterPro" id="IPR013785">
    <property type="entry name" value="Aldolase_TIM"/>
</dbReference>
<dbReference type="PANTHER" id="PTHR30304">
    <property type="entry name" value="D-TAGATOSE-1,6-BISPHOSPHATE ALDOLASE"/>
    <property type="match status" value="1"/>
</dbReference>
<keyword evidence="3 7" id="KW-0456">Lyase</keyword>
<feature type="binding site" evidence="5">
    <location>
        <position position="184"/>
    </location>
    <ligand>
        <name>dihydroxyacetone phosphate</name>
        <dbReference type="ChEBI" id="CHEBI:57642"/>
    </ligand>
</feature>
<feature type="binding site" evidence="5">
    <location>
        <begin position="233"/>
        <end position="236"/>
    </location>
    <ligand>
        <name>dihydroxyacetone phosphate</name>
        <dbReference type="ChEBI" id="CHEBI:57642"/>
    </ligand>
</feature>
<dbReference type="AlphaFoldDB" id="A0A7D3XQE8"/>
<protein>
    <submittedName>
        <fullName evidence="7">Class II fructose-1,6-bisphosphate aldolase</fullName>
        <ecNumber evidence="7">4.1.2.13</ecNumber>
    </submittedName>
</protein>
<accession>A0A7D3XQE8</accession>
<evidence type="ECO:0000313" key="8">
    <source>
        <dbReference type="Proteomes" id="UP000503088"/>
    </source>
</evidence>
<proteinExistence type="predicted"/>
<evidence type="ECO:0000256" key="4">
    <source>
        <dbReference type="PIRSR" id="PIRSR001359-1"/>
    </source>
</evidence>
<dbReference type="Proteomes" id="UP000503088">
    <property type="component" value="Chromosome"/>
</dbReference>
<gene>
    <name evidence="7" type="primary">fba</name>
    <name evidence="7" type="ORF">GXN76_09745</name>
</gene>
<evidence type="ECO:0000256" key="1">
    <source>
        <dbReference type="ARBA" id="ARBA00022723"/>
    </source>
</evidence>
<dbReference type="GO" id="GO:0006096">
    <property type="term" value="P:glycolytic process"/>
    <property type="evidence" value="ECO:0007669"/>
    <property type="project" value="InterPro"/>
</dbReference>
<organism evidence="7 8">
    <name type="scientific">Kroppenstedtia pulmonis</name>
    <dbReference type="NCBI Taxonomy" id="1380685"/>
    <lineage>
        <taxon>Bacteria</taxon>
        <taxon>Bacillati</taxon>
        <taxon>Bacillota</taxon>
        <taxon>Bacilli</taxon>
        <taxon>Bacillales</taxon>
        <taxon>Thermoactinomycetaceae</taxon>
        <taxon>Kroppenstedtia</taxon>
    </lineage>
</organism>
<sequence length="303" mass="33060">MRFVPMKEMLDTAWVNGYAVGQFNLNGLEFAQAFLQAAQEESSPIIIGVTEKAVHCMGGYRLIATMVESLMEEYEITVPVALHLDHSTSFESCMHALKAGFSSVMIDGSHLPLKQNTALTKKVVDAASILGVSVEGELGRITGEEDGTVVDTAEGKFAIPDECQRYVEESGVDCLAPALGSVHGFYQGKPDLQFGRMVEVRERTGVPLALHGGTGIPDEDIQRAIASGISKINVNTENQVAFTAAIRKALEEKPDLYLVRQYLEPAIEVLKKNVKEKMRLFDSVGQVKGKEKRGKKAVGSCRR</sequence>
<dbReference type="Pfam" id="PF01116">
    <property type="entry name" value="F_bP_aldolase"/>
    <property type="match status" value="1"/>
</dbReference>
<dbReference type="InterPro" id="IPR000771">
    <property type="entry name" value="FBA_II"/>
</dbReference>
<dbReference type="CDD" id="cd00947">
    <property type="entry name" value="TBP_aldolase_IIB"/>
    <property type="match status" value="1"/>
</dbReference>
<comment type="cofactor">
    <cofactor evidence="6">
        <name>Zn(2+)</name>
        <dbReference type="ChEBI" id="CHEBI:29105"/>
    </cofactor>
    <text evidence="6">Binds 2 Zn(2+) ions per subunit. One is catalytic and the other provides a structural contribution.</text>
</comment>
<dbReference type="Gene3D" id="3.20.20.70">
    <property type="entry name" value="Aldolase class I"/>
    <property type="match status" value="1"/>
</dbReference>
<dbReference type="InterPro" id="IPR011289">
    <property type="entry name" value="Fruc_bis_ald_class-2"/>
</dbReference>
<dbReference type="GO" id="GO:0008270">
    <property type="term" value="F:zinc ion binding"/>
    <property type="evidence" value="ECO:0007669"/>
    <property type="project" value="InterPro"/>
</dbReference>
<keyword evidence="1 6" id="KW-0479">Metal-binding</keyword>
<dbReference type="PANTHER" id="PTHR30304:SF0">
    <property type="entry name" value="D-TAGATOSE-1,6-BISPHOSPHATE ALDOLASE SUBUNIT GATY-RELATED"/>
    <property type="match status" value="1"/>
</dbReference>
<evidence type="ECO:0000256" key="5">
    <source>
        <dbReference type="PIRSR" id="PIRSR001359-2"/>
    </source>
</evidence>
<dbReference type="EMBL" id="CP048104">
    <property type="protein sequence ID" value="QKG84727.1"/>
    <property type="molecule type" value="Genomic_DNA"/>
</dbReference>
<dbReference type="EC" id="4.1.2.13" evidence="7"/>
<dbReference type="InterPro" id="IPR050246">
    <property type="entry name" value="Class_II_FBP_aldolase"/>
</dbReference>
<keyword evidence="2 6" id="KW-0862">Zinc</keyword>
<dbReference type="NCBIfam" id="TIGR00167">
    <property type="entry name" value="cbbA"/>
    <property type="match status" value="1"/>
</dbReference>
<dbReference type="GO" id="GO:0004332">
    <property type="term" value="F:fructose-bisphosphate aldolase activity"/>
    <property type="evidence" value="ECO:0007669"/>
    <property type="project" value="UniProtKB-EC"/>
</dbReference>
<dbReference type="NCBIfam" id="TIGR01859">
    <property type="entry name" value="fruc_bis_ald"/>
    <property type="match status" value="1"/>
</dbReference>
<dbReference type="GO" id="GO:0030388">
    <property type="term" value="P:fructose 1,6-bisphosphate metabolic process"/>
    <property type="evidence" value="ECO:0007669"/>
    <property type="project" value="InterPro"/>
</dbReference>
<evidence type="ECO:0000256" key="6">
    <source>
        <dbReference type="PIRSR" id="PIRSR001359-3"/>
    </source>
</evidence>
<dbReference type="KEGG" id="kpul:GXN76_09745"/>
<evidence type="ECO:0000256" key="2">
    <source>
        <dbReference type="ARBA" id="ARBA00022833"/>
    </source>
</evidence>
<reference evidence="7 8" key="1">
    <citation type="submission" date="2020-01" db="EMBL/GenBank/DDBJ databases">
        <authorList>
            <person name="Gulvik C.A."/>
            <person name="Batra D.G."/>
        </authorList>
    </citation>
    <scope>NUCLEOTIDE SEQUENCE [LARGE SCALE GENOMIC DNA]</scope>
    <source>
        <strain evidence="7 8">W9323</strain>
    </source>
</reference>
<dbReference type="PIRSF" id="PIRSF001359">
    <property type="entry name" value="F_bP_aldolase_II"/>
    <property type="match status" value="1"/>
</dbReference>
<evidence type="ECO:0000256" key="3">
    <source>
        <dbReference type="ARBA" id="ARBA00023239"/>
    </source>
</evidence>